<dbReference type="Gene3D" id="3.90.1200.10">
    <property type="match status" value="1"/>
</dbReference>
<dbReference type="PIRSF" id="PIRSF006221">
    <property type="entry name" value="Ketosamine-3-kinase"/>
    <property type="match status" value="1"/>
</dbReference>
<organism evidence="2 3">
    <name type="scientific">Texcoconibacillus texcoconensis</name>
    <dbReference type="NCBI Taxonomy" id="1095777"/>
    <lineage>
        <taxon>Bacteria</taxon>
        <taxon>Bacillati</taxon>
        <taxon>Bacillota</taxon>
        <taxon>Bacilli</taxon>
        <taxon>Bacillales</taxon>
        <taxon>Bacillaceae</taxon>
        <taxon>Texcoconibacillus</taxon>
    </lineage>
</organism>
<dbReference type="Pfam" id="PF03881">
    <property type="entry name" value="Fructosamin_kin"/>
    <property type="match status" value="1"/>
</dbReference>
<comment type="similarity">
    <text evidence="1">Belongs to the fructosamine kinase family.</text>
</comment>
<reference evidence="2 3" key="1">
    <citation type="submission" date="2020-08" db="EMBL/GenBank/DDBJ databases">
        <title>Genomic Encyclopedia of Type Strains, Phase IV (KMG-IV): sequencing the most valuable type-strain genomes for metagenomic binning, comparative biology and taxonomic classification.</title>
        <authorList>
            <person name="Goeker M."/>
        </authorList>
    </citation>
    <scope>NUCLEOTIDE SEQUENCE [LARGE SCALE GENOMIC DNA]</scope>
    <source>
        <strain evidence="2 3">DSM 24696</strain>
    </source>
</reference>
<dbReference type="GO" id="GO:0016301">
    <property type="term" value="F:kinase activity"/>
    <property type="evidence" value="ECO:0007669"/>
    <property type="project" value="UniProtKB-UniRule"/>
</dbReference>
<dbReference type="InterPro" id="IPR016477">
    <property type="entry name" value="Fructo-/Ketosamine-3-kinase"/>
</dbReference>
<accession>A0A840QQM5</accession>
<protein>
    <submittedName>
        <fullName evidence="2">Fructosamine-3-kinase</fullName>
    </submittedName>
</protein>
<dbReference type="Gene3D" id="3.30.200.20">
    <property type="entry name" value="Phosphorylase Kinase, domain 1"/>
    <property type="match status" value="1"/>
</dbReference>
<proteinExistence type="inferred from homology"/>
<evidence type="ECO:0000313" key="2">
    <source>
        <dbReference type="EMBL" id="MBB5173649.1"/>
    </source>
</evidence>
<gene>
    <name evidence="2" type="ORF">HNQ41_001838</name>
</gene>
<keyword evidence="3" id="KW-1185">Reference proteome</keyword>
<name>A0A840QQM5_9BACI</name>
<comment type="caution">
    <text evidence="2">The sequence shown here is derived from an EMBL/GenBank/DDBJ whole genome shotgun (WGS) entry which is preliminary data.</text>
</comment>
<keyword evidence="1 2" id="KW-0418">Kinase</keyword>
<sequence>MFEHMKESLRVMGDYSELQSIKNISGGDINDAYFVKSEKQEYFIKLNQGVSEDFFQIEQEGLERLSQVDNVNTPKPYGIWVDETTSIQSFVMEWIQGELLSNTVDQLANSVASLHSEKSSQYGYPTDTFIGEIRQENGLWDDWVEYLNQCRYQRQLDIAIEKGKMPKNRQQKLEALIENMDNYIPRKPDAVLLHGDLWSGNWLNGSDGQVYLIDPSVFYGDREFELAFTELFGGFPQRFYDVYRDYHPLSKGYEDKKGIYQLFYLLVHLNVFGEMYGKQVDRLLDRYVGKK</sequence>
<dbReference type="PANTHER" id="PTHR12149:SF8">
    <property type="entry name" value="PROTEIN-RIBULOSAMINE 3-KINASE"/>
    <property type="match status" value="1"/>
</dbReference>
<dbReference type="AlphaFoldDB" id="A0A840QQM5"/>
<dbReference type="Proteomes" id="UP000551878">
    <property type="component" value="Unassembled WGS sequence"/>
</dbReference>
<evidence type="ECO:0000256" key="1">
    <source>
        <dbReference type="PIRNR" id="PIRNR006221"/>
    </source>
</evidence>
<dbReference type="RefSeq" id="WP_246421574.1">
    <property type="nucleotide sequence ID" value="NZ_JACHHB010000007.1"/>
</dbReference>
<evidence type="ECO:0000313" key="3">
    <source>
        <dbReference type="Proteomes" id="UP000551878"/>
    </source>
</evidence>
<dbReference type="EMBL" id="JACHHB010000007">
    <property type="protein sequence ID" value="MBB5173649.1"/>
    <property type="molecule type" value="Genomic_DNA"/>
</dbReference>
<dbReference type="PANTHER" id="PTHR12149">
    <property type="entry name" value="FRUCTOSAMINE 3 KINASE-RELATED PROTEIN"/>
    <property type="match status" value="1"/>
</dbReference>
<dbReference type="InterPro" id="IPR011009">
    <property type="entry name" value="Kinase-like_dom_sf"/>
</dbReference>
<dbReference type="SUPFAM" id="SSF56112">
    <property type="entry name" value="Protein kinase-like (PK-like)"/>
    <property type="match status" value="1"/>
</dbReference>
<keyword evidence="1" id="KW-0808">Transferase</keyword>